<dbReference type="PhylomeDB" id="A7II56"/>
<name>A7II56_XANP2</name>
<dbReference type="InterPro" id="IPR008278">
    <property type="entry name" value="4-PPantetheinyl_Trfase_dom"/>
</dbReference>
<dbReference type="Gene3D" id="3.90.470.20">
    <property type="entry name" value="4'-phosphopantetheinyl transferase domain"/>
    <property type="match status" value="1"/>
</dbReference>
<proteinExistence type="inferred from homology"/>
<sequence>MNIQLHTLTYPSVKTFPDPAGLPLPGPGDSLVVLARVADLAAWPGLGFALPEAEEARIARLLKAEDRAVRRAAWQLARLLLGAALDCAPAAVRVTRASNGRPRLEEAGDVPRDLDFNLAHCSGAVAVGLARGGCIGVDVEDPRPLDVWTDIARDMFDPADHASWRAMPKEARAAAALAVWCGKEAVLKATGEGLAGDPRTVKLGPSGTPSAIQRGERRLLLAAGPVLAPTGFACAVESDRPPAVVVLAPDGWRTADP</sequence>
<dbReference type="GO" id="GO:0019878">
    <property type="term" value="P:lysine biosynthetic process via aminoadipic acid"/>
    <property type="evidence" value="ECO:0007669"/>
    <property type="project" value="TreeGrafter"/>
</dbReference>
<dbReference type="STRING" id="78245.Xaut_2457"/>
<dbReference type="KEGG" id="xau:Xaut_2457"/>
<feature type="domain" description="4'-phosphopantetheinyl transferase N-terminal" evidence="4">
    <location>
        <begin position="47"/>
        <end position="125"/>
    </location>
</feature>
<dbReference type="Pfam" id="PF01648">
    <property type="entry name" value="ACPS"/>
    <property type="match status" value="1"/>
</dbReference>
<evidence type="ECO:0000313" key="5">
    <source>
        <dbReference type="EMBL" id="ABS67699.1"/>
    </source>
</evidence>
<accession>A7II56</accession>
<dbReference type="PANTHER" id="PTHR12215">
    <property type="entry name" value="PHOSPHOPANTETHEINE TRANSFERASE"/>
    <property type="match status" value="1"/>
</dbReference>
<protein>
    <submittedName>
        <fullName evidence="5">4'-phosphopantetheinyl transferase</fullName>
    </submittedName>
</protein>
<dbReference type="EMBL" id="CP000781">
    <property type="protein sequence ID" value="ABS67699.1"/>
    <property type="molecule type" value="Genomic_DNA"/>
</dbReference>
<dbReference type="SUPFAM" id="SSF56214">
    <property type="entry name" value="4'-phosphopantetheinyl transferase"/>
    <property type="match status" value="2"/>
</dbReference>
<keyword evidence="2 5" id="KW-0808">Transferase</keyword>
<dbReference type="InterPro" id="IPR037143">
    <property type="entry name" value="4-PPantetheinyl_Trfase_dom_sf"/>
</dbReference>
<dbReference type="GO" id="GO:0005829">
    <property type="term" value="C:cytosol"/>
    <property type="evidence" value="ECO:0007669"/>
    <property type="project" value="TreeGrafter"/>
</dbReference>
<evidence type="ECO:0000256" key="2">
    <source>
        <dbReference type="ARBA" id="ARBA00022679"/>
    </source>
</evidence>
<dbReference type="InterPro" id="IPR050559">
    <property type="entry name" value="P-Pant_transferase_sf"/>
</dbReference>
<evidence type="ECO:0000259" key="3">
    <source>
        <dbReference type="Pfam" id="PF01648"/>
    </source>
</evidence>
<dbReference type="HOGENOM" id="CLU_1173911_0_0_5"/>
<organism evidence="5 6">
    <name type="scientific">Xanthobacter autotrophicus (strain ATCC BAA-1158 / Py2)</name>
    <dbReference type="NCBI Taxonomy" id="78245"/>
    <lineage>
        <taxon>Bacteria</taxon>
        <taxon>Pseudomonadati</taxon>
        <taxon>Pseudomonadota</taxon>
        <taxon>Alphaproteobacteria</taxon>
        <taxon>Hyphomicrobiales</taxon>
        <taxon>Xanthobacteraceae</taxon>
        <taxon>Xanthobacter</taxon>
    </lineage>
</organism>
<keyword evidence="6" id="KW-1185">Reference proteome</keyword>
<dbReference type="Pfam" id="PF22624">
    <property type="entry name" value="AASDHPPT_N"/>
    <property type="match status" value="1"/>
</dbReference>
<dbReference type="eggNOG" id="COG2091">
    <property type="taxonomic scope" value="Bacteria"/>
</dbReference>
<dbReference type="GO" id="GO:0000287">
    <property type="term" value="F:magnesium ion binding"/>
    <property type="evidence" value="ECO:0007669"/>
    <property type="project" value="InterPro"/>
</dbReference>
<dbReference type="InterPro" id="IPR055066">
    <property type="entry name" value="AASDHPPT_N"/>
</dbReference>
<dbReference type="Proteomes" id="UP000002417">
    <property type="component" value="Chromosome"/>
</dbReference>
<evidence type="ECO:0000256" key="1">
    <source>
        <dbReference type="ARBA" id="ARBA00010990"/>
    </source>
</evidence>
<dbReference type="AlphaFoldDB" id="A7II56"/>
<comment type="similarity">
    <text evidence="1">Belongs to the P-Pant transferase superfamily. Gsp/Sfp/HetI/AcpT family.</text>
</comment>
<evidence type="ECO:0000259" key="4">
    <source>
        <dbReference type="Pfam" id="PF22624"/>
    </source>
</evidence>
<dbReference type="PANTHER" id="PTHR12215:SF10">
    <property type="entry name" value="L-AMINOADIPATE-SEMIALDEHYDE DEHYDROGENASE-PHOSPHOPANTETHEINYL TRANSFERASE"/>
    <property type="match status" value="1"/>
</dbReference>
<gene>
    <name evidence="5" type="ordered locus">Xaut_2457</name>
</gene>
<reference evidence="5 6" key="1">
    <citation type="submission" date="2007-07" db="EMBL/GenBank/DDBJ databases">
        <title>Complete sequence of chromosome of Xanthobacter autotrophicus Py2.</title>
        <authorList>
            <consortium name="US DOE Joint Genome Institute"/>
            <person name="Copeland A."/>
            <person name="Lucas S."/>
            <person name="Lapidus A."/>
            <person name="Barry K."/>
            <person name="Glavina del Rio T."/>
            <person name="Hammon N."/>
            <person name="Israni S."/>
            <person name="Dalin E."/>
            <person name="Tice H."/>
            <person name="Pitluck S."/>
            <person name="Sims D."/>
            <person name="Brettin T."/>
            <person name="Bruce D."/>
            <person name="Detter J.C."/>
            <person name="Han C."/>
            <person name="Tapia R."/>
            <person name="Brainard J."/>
            <person name="Schmutz J."/>
            <person name="Larimer F."/>
            <person name="Land M."/>
            <person name="Hauser L."/>
            <person name="Kyrpides N."/>
            <person name="Kim E."/>
            <person name="Ensigns S.A."/>
            <person name="Richardson P."/>
        </authorList>
    </citation>
    <scope>NUCLEOTIDE SEQUENCE [LARGE SCALE GENOMIC DNA]</scope>
    <source>
        <strain evidence="6">ATCC BAA-1158 / Py2</strain>
    </source>
</reference>
<dbReference type="GO" id="GO:0008897">
    <property type="term" value="F:holo-[acyl-carrier-protein] synthase activity"/>
    <property type="evidence" value="ECO:0007669"/>
    <property type="project" value="InterPro"/>
</dbReference>
<feature type="domain" description="4'-phosphopantetheinyl transferase" evidence="3">
    <location>
        <begin position="135"/>
        <end position="212"/>
    </location>
</feature>
<evidence type="ECO:0000313" key="6">
    <source>
        <dbReference type="Proteomes" id="UP000002417"/>
    </source>
</evidence>